<accession>A0ACC0C0H2</accession>
<sequence length="123" mass="13893">MRVPSTAGKCKRIKTHQHSFYPQTSGCHNEVIGITFRHLVLNTSQTPYECSITKQPLSQNWSKQATDSWGIYQVYPGTNISFKPLQALDKAAILPQSMMRCPRRSIGPCPPRYYAPLQVDPLS</sequence>
<comment type="caution">
    <text evidence="1">The sequence shown here is derived from an EMBL/GenBank/DDBJ whole genome shotgun (WGS) entry which is preliminary data.</text>
</comment>
<organism evidence="1 2">
    <name type="scientific">Catharanthus roseus</name>
    <name type="common">Madagascar periwinkle</name>
    <name type="synonym">Vinca rosea</name>
    <dbReference type="NCBI Taxonomy" id="4058"/>
    <lineage>
        <taxon>Eukaryota</taxon>
        <taxon>Viridiplantae</taxon>
        <taxon>Streptophyta</taxon>
        <taxon>Embryophyta</taxon>
        <taxon>Tracheophyta</taxon>
        <taxon>Spermatophyta</taxon>
        <taxon>Magnoliopsida</taxon>
        <taxon>eudicotyledons</taxon>
        <taxon>Gunneridae</taxon>
        <taxon>Pentapetalae</taxon>
        <taxon>asterids</taxon>
        <taxon>lamiids</taxon>
        <taxon>Gentianales</taxon>
        <taxon>Apocynaceae</taxon>
        <taxon>Rauvolfioideae</taxon>
        <taxon>Vinceae</taxon>
        <taxon>Catharanthinae</taxon>
        <taxon>Catharanthus</taxon>
    </lineage>
</organism>
<evidence type="ECO:0000313" key="2">
    <source>
        <dbReference type="Proteomes" id="UP001060085"/>
    </source>
</evidence>
<gene>
    <name evidence="1" type="ORF">M9H77_09350</name>
</gene>
<evidence type="ECO:0000313" key="1">
    <source>
        <dbReference type="EMBL" id="KAI5678400.1"/>
    </source>
</evidence>
<keyword evidence="2" id="KW-1185">Reference proteome</keyword>
<protein>
    <submittedName>
        <fullName evidence="1">Uncharacterized protein</fullName>
    </submittedName>
</protein>
<name>A0ACC0C0H2_CATRO</name>
<dbReference type="EMBL" id="CM044702">
    <property type="protein sequence ID" value="KAI5678400.1"/>
    <property type="molecule type" value="Genomic_DNA"/>
</dbReference>
<reference evidence="2" key="1">
    <citation type="journal article" date="2023" name="Nat. Plants">
        <title>Single-cell RNA sequencing provides a high-resolution roadmap for understanding the multicellular compartmentation of specialized metabolism.</title>
        <authorList>
            <person name="Sun S."/>
            <person name="Shen X."/>
            <person name="Li Y."/>
            <person name="Li Y."/>
            <person name="Wang S."/>
            <person name="Li R."/>
            <person name="Zhang H."/>
            <person name="Shen G."/>
            <person name="Guo B."/>
            <person name="Wei J."/>
            <person name="Xu J."/>
            <person name="St-Pierre B."/>
            <person name="Chen S."/>
            <person name="Sun C."/>
        </authorList>
    </citation>
    <scope>NUCLEOTIDE SEQUENCE [LARGE SCALE GENOMIC DNA]</scope>
</reference>
<dbReference type="Proteomes" id="UP001060085">
    <property type="component" value="Linkage Group LG02"/>
</dbReference>
<proteinExistence type="predicted"/>